<accession>A0ACD1HPG8</accession>
<name>A0ACD1HPG8_9EURO</name>
<organism evidence="1 2">
    <name type="scientific">Aspergillus aculeatinus CBS 121060</name>
    <dbReference type="NCBI Taxonomy" id="1448322"/>
    <lineage>
        <taxon>Eukaryota</taxon>
        <taxon>Fungi</taxon>
        <taxon>Dikarya</taxon>
        <taxon>Ascomycota</taxon>
        <taxon>Pezizomycotina</taxon>
        <taxon>Eurotiomycetes</taxon>
        <taxon>Eurotiomycetidae</taxon>
        <taxon>Eurotiales</taxon>
        <taxon>Aspergillaceae</taxon>
        <taxon>Aspergillus</taxon>
        <taxon>Aspergillus subgen. Circumdati</taxon>
    </lineage>
</organism>
<evidence type="ECO:0000313" key="1">
    <source>
        <dbReference type="EMBL" id="RAH75592.1"/>
    </source>
</evidence>
<gene>
    <name evidence="1" type="ORF">BO66DRAFT_11692</name>
</gene>
<evidence type="ECO:0000313" key="2">
    <source>
        <dbReference type="Proteomes" id="UP000249661"/>
    </source>
</evidence>
<protein>
    <submittedName>
        <fullName evidence="1">Uncharacterized protein</fullName>
    </submittedName>
</protein>
<reference evidence="1" key="1">
    <citation type="submission" date="2018-02" db="EMBL/GenBank/DDBJ databases">
        <title>The genomes of Aspergillus section Nigri reveals drivers in fungal speciation.</title>
        <authorList>
            <consortium name="DOE Joint Genome Institute"/>
            <person name="Vesth T.C."/>
            <person name="Nybo J."/>
            <person name="Theobald S."/>
            <person name="Brandl J."/>
            <person name="Frisvad J.C."/>
            <person name="Nielsen K.F."/>
            <person name="Lyhne E.K."/>
            <person name="Kogle M.E."/>
            <person name="Kuo A."/>
            <person name="Riley R."/>
            <person name="Clum A."/>
            <person name="Nolan M."/>
            <person name="Lipzen A."/>
            <person name="Salamov A."/>
            <person name="Henrissat B."/>
            <person name="Wiebenga A."/>
            <person name="De vries R.P."/>
            <person name="Grigoriev I.V."/>
            <person name="Mortensen U.H."/>
            <person name="Andersen M.R."/>
            <person name="Baker S.E."/>
        </authorList>
    </citation>
    <scope>NUCLEOTIDE SEQUENCE</scope>
    <source>
        <strain evidence="1">CBS 121060</strain>
    </source>
</reference>
<dbReference type="Proteomes" id="UP000249661">
    <property type="component" value="Unassembled WGS sequence"/>
</dbReference>
<proteinExistence type="predicted"/>
<sequence length="76" mass="8675">MVHMLRRFEQPDAIGSLGSHQHLGLKTFFSVCWFMPQLTIFVSARATIPLYPQCFIASYCIALILIRNSSMTRSPK</sequence>
<dbReference type="EMBL" id="KZ824933">
    <property type="protein sequence ID" value="RAH75592.1"/>
    <property type="molecule type" value="Genomic_DNA"/>
</dbReference>
<keyword evidence="2" id="KW-1185">Reference proteome</keyword>